<dbReference type="EMBL" id="BGPR01090788">
    <property type="protein sequence ID" value="GBM20728.1"/>
    <property type="molecule type" value="Genomic_DNA"/>
</dbReference>
<proteinExistence type="predicted"/>
<accession>A0A4Y2DY48</accession>
<feature type="non-terminal residue" evidence="1">
    <location>
        <position position="1"/>
    </location>
</feature>
<dbReference type="AlphaFoldDB" id="A0A4Y2DY48"/>
<comment type="caution">
    <text evidence="1">The sequence shown here is derived from an EMBL/GenBank/DDBJ whole genome shotgun (WGS) entry which is preliminary data.</text>
</comment>
<name>A0A4Y2DY48_ARAVE</name>
<organism evidence="1 2">
    <name type="scientific">Araneus ventricosus</name>
    <name type="common">Orbweaver spider</name>
    <name type="synonym">Epeira ventricosa</name>
    <dbReference type="NCBI Taxonomy" id="182803"/>
    <lineage>
        <taxon>Eukaryota</taxon>
        <taxon>Metazoa</taxon>
        <taxon>Ecdysozoa</taxon>
        <taxon>Arthropoda</taxon>
        <taxon>Chelicerata</taxon>
        <taxon>Arachnida</taxon>
        <taxon>Araneae</taxon>
        <taxon>Araneomorphae</taxon>
        <taxon>Entelegynae</taxon>
        <taxon>Araneoidea</taxon>
        <taxon>Araneidae</taxon>
        <taxon>Araneus</taxon>
    </lineage>
</organism>
<evidence type="ECO:0000313" key="2">
    <source>
        <dbReference type="Proteomes" id="UP000499080"/>
    </source>
</evidence>
<gene>
    <name evidence="1" type="ORF">AVEN_237516_1</name>
</gene>
<sequence length="62" mass="6617">PSEQTPLKEACPQDGSWQAQSVPTVRELASAVCAYRTGAGKRSLCPPAEAFSPAKPNMHYIS</sequence>
<evidence type="ECO:0000313" key="1">
    <source>
        <dbReference type="EMBL" id="GBM20728.1"/>
    </source>
</evidence>
<reference evidence="1 2" key="1">
    <citation type="journal article" date="2019" name="Sci. Rep.">
        <title>Orb-weaving spider Araneus ventricosus genome elucidates the spidroin gene catalogue.</title>
        <authorList>
            <person name="Kono N."/>
            <person name="Nakamura H."/>
            <person name="Ohtoshi R."/>
            <person name="Moran D.A.P."/>
            <person name="Shinohara A."/>
            <person name="Yoshida Y."/>
            <person name="Fujiwara M."/>
            <person name="Mori M."/>
            <person name="Tomita M."/>
            <person name="Arakawa K."/>
        </authorList>
    </citation>
    <scope>NUCLEOTIDE SEQUENCE [LARGE SCALE GENOMIC DNA]</scope>
</reference>
<protein>
    <submittedName>
        <fullName evidence="1">Uncharacterized protein</fullName>
    </submittedName>
</protein>
<dbReference type="Proteomes" id="UP000499080">
    <property type="component" value="Unassembled WGS sequence"/>
</dbReference>
<keyword evidence="2" id="KW-1185">Reference proteome</keyword>